<reference evidence="2" key="2">
    <citation type="submission" date="2020-12" db="EMBL/GenBank/DDBJ databases">
        <title>New Spironucleus salmonicida genome in near-complete chromosomes.</title>
        <authorList>
            <person name="Xu F."/>
            <person name="Kurt Z."/>
            <person name="Jimenez-Gonzalez A."/>
            <person name="Astvaldsson A."/>
            <person name="Andersson J.O."/>
            <person name="Svard S.G."/>
        </authorList>
    </citation>
    <scope>NUCLEOTIDE SEQUENCE</scope>
    <source>
        <strain evidence="2">ATCC 50377</strain>
    </source>
</reference>
<name>V6LNA1_9EUKA</name>
<dbReference type="AlphaFoldDB" id="V6LNA1"/>
<evidence type="ECO:0000313" key="3">
    <source>
        <dbReference type="Proteomes" id="UP000018208"/>
    </source>
</evidence>
<proteinExistence type="predicted"/>
<protein>
    <recommendedName>
        <fullName evidence="4">Kelch motif family protein</fullName>
    </recommendedName>
</protein>
<organism evidence="1">
    <name type="scientific">Spironucleus salmonicida</name>
    <dbReference type="NCBI Taxonomy" id="348837"/>
    <lineage>
        <taxon>Eukaryota</taxon>
        <taxon>Metamonada</taxon>
        <taxon>Diplomonadida</taxon>
        <taxon>Hexamitidae</taxon>
        <taxon>Hexamitinae</taxon>
        <taxon>Spironucleus</taxon>
    </lineage>
</organism>
<dbReference type="InterPro" id="IPR015915">
    <property type="entry name" value="Kelch-typ_b-propeller"/>
</dbReference>
<evidence type="ECO:0000313" key="1">
    <source>
        <dbReference type="EMBL" id="EST45186.1"/>
    </source>
</evidence>
<reference evidence="1 2" key="1">
    <citation type="journal article" date="2014" name="PLoS Genet.">
        <title>The Genome of Spironucleus salmonicida Highlights a Fish Pathogen Adapted to Fluctuating Environments.</title>
        <authorList>
            <person name="Xu F."/>
            <person name="Jerlstrom-Hultqvist J."/>
            <person name="Einarsson E."/>
            <person name="Astvaldsson A."/>
            <person name="Svard S.G."/>
            <person name="Andersson J.O."/>
        </authorList>
    </citation>
    <scope>NUCLEOTIDE SEQUENCE</scope>
    <source>
        <strain evidence="2">ATCC 50377</strain>
    </source>
</reference>
<dbReference type="SUPFAM" id="SSF117281">
    <property type="entry name" value="Kelch motif"/>
    <property type="match status" value="1"/>
</dbReference>
<dbReference type="Gene3D" id="2.120.10.80">
    <property type="entry name" value="Kelch-type beta propeller"/>
    <property type="match status" value="1"/>
</dbReference>
<gene>
    <name evidence="1" type="ORF">SS50377_14759</name>
    <name evidence="2" type="ORF">SS50377_20130</name>
</gene>
<dbReference type="EMBL" id="KI546100">
    <property type="protein sequence ID" value="EST45186.1"/>
    <property type="molecule type" value="Genomic_DNA"/>
</dbReference>
<dbReference type="Proteomes" id="UP000018208">
    <property type="component" value="Unassembled WGS sequence"/>
</dbReference>
<dbReference type="VEuPathDB" id="GiardiaDB:SS50377_20130"/>
<keyword evidence="3" id="KW-1185">Reference proteome</keyword>
<dbReference type="EMBL" id="AUWU02000001">
    <property type="protein sequence ID" value="KAH0576784.1"/>
    <property type="molecule type" value="Genomic_DNA"/>
</dbReference>
<accession>V6LNA1</accession>
<sequence>MNKSSINQCFRCNNQILQIYSSTNLKPGAESAQIINYYDKTKKMLIPQELENAVTQLSYYATTEFSGVTYIIGGILNEDIPQTSIYTFKNYKFELVYKLPFPLYDAAAAANEEFLVIFGGRNGDSYLDTLLVFDKNLKMQQFPVHPHKQIFDLYYKNSIKDWPAARAQASICYCAPAFYLFGGAGRQLDRELWRLEIVQKGVSAHPKFHKIRYNVGPNPGFGGFLVAHKNRLVLVGGKGNENRIFKFQNNNWIDLGWTAYKSCQTGYFDGETLWFQGGLLEIACV</sequence>
<evidence type="ECO:0000313" key="2">
    <source>
        <dbReference type="EMBL" id="KAH0576784.1"/>
    </source>
</evidence>
<evidence type="ECO:0008006" key="4">
    <source>
        <dbReference type="Google" id="ProtNLM"/>
    </source>
</evidence>